<sequence>MLTGGLTQRCQVNLPWNCSSITEILKPSLIESKNILIILHASLNKQQQYKEDSIINTLTWVSDLSRLDINFLPPMPQPPPSEYFDPLFERIEFGRQEEEEEERRRVMQEEDKKAQLEKEKQNQSLIDQENEWLKNRQTAARSKQAQREKQQKEKQQQQQQQGWNKAS</sequence>
<protein>
    <submittedName>
        <fullName evidence="2">Uncharacterized protein</fullName>
    </submittedName>
</protein>
<evidence type="ECO:0000313" key="2">
    <source>
        <dbReference type="EMBL" id="KAA6382604.1"/>
    </source>
</evidence>
<dbReference type="AlphaFoldDB" id="A0A5J4VJJ3"/>
<feature type="region of interest" description="Disordered" evidence="1">
    <location>
        <begin position="94"/>
        <end position="167"/>
    </location>
</feature>
<reference evidence="2 3" key="1">
    <citation type="submission" date="2019-03" db="EMBL/GenBank/DDBJ databases">
        <title>Single cell metagenomics reveals metabolic interactions within the superorganism composed of flagellate Streblomastix strix and complex community of Bacteroidetes bacteria on its surface.</title>
        <authorList>
            <person name="Treitli S.C."/>
            <person name="Kolisko M."/>
            <person name="Husnik F."/>
            <person name="Keeling P."/>
            <person name="Hampl V."/>
        </authorList>
    </citation>
    <scope>NUCLEOTIDE SEQUENCE [LARGE SCALE GENOMIC DNA]</scope>
    <source>
        <strain evidence="2">ST1C</strain>
    </source>
</reference>
<evidence type="ECO:0000256" key="1">
    <source>
        <dbReference type="SAM" id="MobiDB-lite"/>
    </source>
</evidence>
<evidence type="ECO:0000313" key="3">
    <source>
        <dbReference type="Proteomes" id="UP000324800"/>
    </source>
</evidence>
<organism evidence="2 3">
    <name type="scientific">Streblomastix strix</name>
    <dbReference type="NCBI Taxonomy" id="222440"/>
    <lineage>
        <taxon>Eukaryota</taxon>
        <taxon>Metamonada</taxon>
        <taxon>Preaxostyla</taxon>
        <taxon>Oxymonadida</taxon>
        <taxon>Streblomastigidae</taxon>
        <taxon>Streblomastix</taxon>
    </lineage>
</organism>
<proteinExistence type="predicted"/>
<feature type="compositionally biased region" description="Basic and acidic residues" evidence="1">
    <location>
        <begin position="94"/>
        <end position="121"/>
    </location>
</feature>
<gene>
    <name evidence="2" type="ORF">EZS28_021868</name>
</gene>
<name>A0A5J4VJJ3_9EUKA</name>
<dbReference type="EMBL" id="SNRW01006689">
    <property type="protein sequence ID" value="KAA6382604.1"/>
    <property type="molecule type" value="Genomic_DNA"/>
</dbReference>
<comment type="caution">
    <text evidence="2">The sequence shown here is derived from an EMBL/GenBank/DDBJ whole genome shotgun (WGS) entry which is preliminary data.</text>
</comment>
<feature type="compositionally biased region" description="Basic and acidic residues" evidence="1">
    <location>
        <begin position="145"/>
        <end position="155"/>
    </location>
</feature>
<accession>A0A5J4VJJ3</accession>
<dbReference type="Proteomes" id="UP000324800">
    <property type="component" value="Unassembled WGS sequence"/>
</dbReference>